<evidence type="ECO:0000313" key="1">
    <source>
        <dbReference type="EMBL" id="CAE6422079.1"/>
    </source>
</evidence>
<organism evidence="1 2">
    <name type="scientific">Rhizoctonia solani</name>
    <dbReference type="NCBI Taxonomy" id="456999"/>
    <lineage>
        <taxon>Eukaryota</taxon>
        <taxon>Fungi</taxon>
        <taxon>Dikarya</taxon>
        <taxon>Basidiomycota</taxon>
        <taxon>Agaricomycotina</taxon>
        <taxon>Agaricomycetes</taxon>
        <taxon>Cantharellales</taxon>
        <taxon>Ceratobasidiaceae</taxon>
        <taxon>Rhizoctonia</taxon>
    </lineage>
</organism>
<gene>
    <name evidence="1" type="ORF">RDB_LOCUS90131</name>
</gene>
<dbReference type="Proteomes" id="UP000663846">
    <property type="component" value="Unassembled WGS sequence"/>
</dbReference>
<dbReference type="EMBL" id="CAJMWS010000322">
    <property type="protein sequence ID" value="CAE6422079.1"/>
    <property type="molecule type" value="Genomic_DNA"/>
</dbReference>
<dbReference type="SUPFAM" id="SSF48452">
    <property type="entry name" value="TPR-like"/>
    <property type="match status" value="1"/>
</dbReference>
<dbReference type="AlphaFoldDB" id="A0A8H2XAP1"/>
<name>A0A8H2XAP1_9AGAM</name>
<accession>A0A8H2XAP1</accession>
<comment type="caution">
    <text evidence="1">The sequence shown here is derived from an EMBL/GenBank/DDBJ whole genome shotgun (WGS) entry which is preliminary data.</text>
</comment>
<reference evidence="1" key="1">
    <citation type="submission" date="2021-01" db="EMBL/GenBank/DDBJ databases">
        <authorList>
            <person name="Kaushik A."/>
        </authorList>
    </citation>
    <scope>NUCLEOTIDE SEQUENCE</scope>
    <source>
        <strain evidence="1">AG1-1C</strain>
    </source>
</reference>
<dbReference type="InterPro" id="IPR011990">
    <property type="entry name" value="TPR-like_helical_dom_sf"/>
</dbReference>
<sequence length="217" mass="24422">MQIGWIPIDQQQFLAVQAHFNAVRSVVDGHMMVACKQGLARAAVGFGNFDEAIEQCDSALALSRAGRFTDYEYMIIRETATTILDHPRNQGWPEESLRSQNRARELFKEALSLSMDPEHTNLEYQVRVRCDLVQLKSNTGNESTAQAYAFAAFRCALEAGRRTLADEVYNYLLETEVLSEAQYNAFCIDLLELHANTAHIPQIGVDSTTSSWVFSSY</sequence>
<dbReference type="OrthoDB" id="2418081at2759"/>
<proteinExistence type="predicted"/>
<evidence type="ECO:0000313" key="2">
    <source>
        <dbReference type="Proteomes" id="UP000663846"/>
    </source>
</evidence>
<protein>
    <submittedName>
        <fullName evidence="1">Uncharacterized protein</fullName>
    </submittedName>
</protein>